<evidence type="ECO:0000256" key="7">
    <source>
        <dbReference type="HAMAP-Rule" id="MF_00862"/>
    </source>
</evidence>
<dbReference type="PATRIC" id="fig|1280946.3.peg.2673"/>
<dbReference type="EMBL" id="AWFF01000054">
    <property type="protein sequence ID" value="KCZ53356.1"/>
    <property type="molecule type" value="Genomic_DNA"/>
</dbReference>
<feature type="transmembrane region" description="Helical" evidence="7">
    <location>
        <begin position="459"/>
        <end position="481"/>
    </location>
</feature>
<evidence type="ECO:0000256" key="1">
    <source>
        <dbReference type="ARBA" id="ARBA00004127"/>
    </source>
</evidence>
<dbReference type="PANTHER" id="PTHR42829:SF1">
    <property type="entry name" value="INORGANIC CARBON TRANSPORTER SUBUNIT DABB-RELATED"/>
    <property type="match status" value="1"/>
</dbReference>
<evidence type="ECO:0000256" key="8">
    <source>
        <dbReference type="RuleBase" id="RU000320"/>
    </source>
</evidence>
<dbReference type="InterPro" id="IPR001750">
    <property type="entry name" value="ND/Mrp_TM"/>
</dbReference>
<comment type="subunit">
    <text evidence="7">Forms a complex with DabA.</text>
</comment>
<dbReference type="InterPro" id="IPR003945">
    <property type="entry name" value="NU5C-like"/>
</dbReference>
<name>A0A062TZ46_9PROT</name>
<feature type="transmembrane region" description="Helical" evidence="7">
    <location>
        <begin position="6"/>
        <end position="25"/>
    </location>
</feature>
<feature type="transmembrane region" description="Helical" evidence="7">
    <location>
        <begin position="419"/>
        <end position="438"/>
    </location>
</feature>
<feature type="transmembrane region" description="Helical" evidence="7">
    <location>
        <begin position="266"/>
        <end position="290"/>
    </location>
</feature>
<evidence type="ECO:0000256" key="2">
    <source>
        <dbReference type="ARBA" id="ARBA00022448"/>
    </source>
</evidence>
<comment type="function">
    <text evidence="7">Part of an energy-coupled inorganic carbon pump.</text>
</comment>
<feature type="transmembrane region" description="Helical" evidence="7">
    <location>
        <begin position="37"/>
        <end position="59"/>
    </location>
</feature>
<feature type="transmembrane region" description="Helical" evidence="7">
    <location>
        <begin position="134"/>
        <end position="154"/>
    </location>
</feature>
<evidence type="ECO:0000259" key="9">
    <source>
        <dbReference type="Pfam" id="PF00361"/>
    </source>
</evidence>
<dbReference type="GO" id="GO:0008137">
    <property type="term" value="F:NADH dehydrogenase (ubiquinone) activity"/>
    <property type="evidence" value="ECO:0007669"/>
    <property type="project" value="InterPro"/>
</dbReference>
<keyword evidence="3 7" id="KW-1003">Cell membrane</keyword>
<organism evidence="11 12">
    <name type="scientific">Hyphomonas beringensis</name>
    <dbReference type="NCBI Taxonomy" id="1280946"/>
    <lineage>
        <taxon>Bacteria</taxon>
        <taxon>Pseudomonadati</taxon>
        <taxon>Pseudomonadota</taxon>
        <taxon>Alphaproteobacteria</taxon>
        <taxon>Hyphomonadales</taxon>
        <taxon>Hyphomonadaceae</taxon>
        <taxon>Hyphomonas</taxon>
    </lineage>
</organism>
<dbReference type="InterPro" id="IPR001516">
    <property type="entry name" value="Proton_antipo_N"/>
</dbReference>
<dbReference type="HAMAP" id="MF_00862">
    <property type="entry name" value="DabB"/>
    <property type="match status" value="1"/>
</dbReference>
<comment type="caution">
    <text evidence="11">The sequence shown here is derived from an EMBL/GenBank/DDBJ whole genome shotgun (WGS) entry which is preliminary data.</text>
</comment>
<feature type="transmembrane region" description="Helical" evidence="7">
    <location>
        <begin position="79"/>
        <end position="99"/>
    </location>
</feature>
<dbReference type="GO" id="GO:0005886">
    <property type="term" value="C:plasma membrane"/>
    <property type="evidence" value="ECO:0007669"/>
    <property type="project" value="UniProtKB-SubCell"/>
</dbReference>
<feature type="transmembrane region" description="Helical" evidence="7">
    <location>
        <begin position="111"/>
        <end position="128"/>
    </location>
</feature>
<feature type="transmembrane region" description="Helical" evidence="7">
    <location>
        <begin position="365"/>
        <end position="386"/>
    </location>
</feature>
<evidence type="ECO:0000256" key="4">
    <source>
        <dbReference type="ARBA" id="ARBA00022692"/>
    </source>
</evidence>
<proteinExistence type="inferred from homology"/>
<comment type="similarity">
    <text evidence="7">Belongs to the inorganic carbon transporter (TC 9.A.2) DabB family.</text>
</comment>
<dbReference type="eggNOG" id="COG1009">
    <property type="taxonomic scope" value="Bacteria"/>
</dbReference>
<dbReference type="GO" id="GO:0015990">
    <property type="term" value="P:electron transport coupled proton transport"/>
    <property type="evidence" value="ECO:0007669"/>
    <property type="project" value="TreeGrafter"/>
</dbReference>
<dbReference type="InterPro" id="IPR046396">
    <property type="entry name" value="Transporter_DabB"/>
</dbReference>
<dbReference type="AlphaFoldDB" id="A0A062TZ46"/>
<keyword evidence="6 7" id="KW-0472">Membrane</keyword>
<dbReference type="GO" id="GO:0012505">
    <property type="term" value="C:endomembrane system"/>
    <property type="evidence" value="ECO:0007669"/>
    <property type="project" value="UniProtKB-SubCell"/>
</dbReference>
<sequence length="527" mass="55801">MNDLIAPLLALMSVSVVGFAVISFVGPGQRPFSGKLVPLLGLVLLATSFAALGTVILNGAQTLALPIQDKANLSLRLDYVSALLFVMVSFVGSIVLNYARTYLDGESRQGPFLAWMSLTLGSVILLVLSNSLVVLAAAWIATSLFLHKLLLFYPDRPRARRAAYKKFLFARLGDLTLIGGGTCLFITTGTADITSINLVARTGDGSAWMTSAALLLAASAMLKSAQFPFHGWLVEVMEAPTPVSALLHAGVINAGGFLLIRFADVFIAVPGVLVILVLIGGFTAIFASMVMLTQPAVKTSLAWSTIAQMGFMILQCGLALFPLALLHILAHSLYKAHAFLSSGSAVEKVAKTRRPGPIAIPDVKAITRSFLLAIAIYVLIGAGFGFEHKSIQAIALGAILIFGVAYLVAQGFADKAPRALTTYTVIFSVGAAVSYFFLQRGIEVLVKADLPATPAPGPLEWAIIILALVSFGLTAFAQASFPLWSSHPAFAGLRVHLANGFYVNALTDRLLASKPQSTPAIPTKAQY</sequence>
<reference evidence="11 12" key="1">
    <citation type="journal article" date="2014" name="Antonie Van Leeuwenhoek">
        <title>Hyphomonas beringensis sp. nov. and Hyphomonas chukchiensis sp. nov., isolated from surface seawater of the Bering Sea and Chukchi Sea.</title>
        <authorList>
            <person name="Li C."/>
            <person name="Lai Q."/>
            <person name="Li G."/>
            <person name="Dong C."/>
            <person name="Wang J."/>
            <person name="Liao Y."/>
            <person name="Shao Z."/>
        </authorList>
    </citation>
    <scope>NUCLEOTIDE SEQUENCE [LARGE SCALE GENOMIC DNA]</scope>
    <source>
        <strain evidence="11 12">25B14_1</strain>
    </source>
</reference>
<dbReference type="PRINTS" id="PR01434">
    <property type="entry name" value="NADHDHGNASE5"/>
</dbReference>
<protein>
    <recommendedName>
        <fullName evidence="7">Probable inorganic carbon transporter subunit DabB</fullName>
    </recommendedName>
</protein>
<evidence type="ECO:0000259" key="10">
    <source>
        <dbReference type="Pfam" id="PF00662"/>
    </source>
</evidence>
<dbReference type="Proteomes" id="UP000027037">
    <property type="component" value="Unassembled WGS sequence"/>
</dbReference>
<evidence type="ECO:0000256" key="3">
    <source>
        <dbReference type="ARBA" id="ARBA00022475"/>
    </source>
</evidence>
<keyword evidence="12" id="KW-1185">Reference proteome</keyword>
<evidence type="ECO:0000256" key="5">
    <source>
        <dbReference type="ARBA" id="ARBA00022989"/>
    </source>
</evidence>
<keyword evidence="5 7" id="KW-1133">Transmembrane helix</keyword>
<dbReference type="RefSeq" id="WP_034797724.1">
    <property type="nucleotide sequence ID" value="NZ_AWFF01000054.1"/>
</dbReference>
<feature type="transmembrane region" description="Helical" evidence="7">
    <location>
        <begin position="243"/>
        <end position="260"/>
    </location>
</feature>
<dbReference type="Pfam" id="PF00361">
    <property type="entry name" value="Proton_antipo_M"/>
    <property type="match status" value="1"/>
</dbReference>
<dbReference type="Pfam" id="PF00662">
    <property type="entry name" value="Proton_antipo_N"/>
    <property type="match status" value="1"/>
</dbReference>
<feature type="transmembrane region" description="Helical" evidence="7">
    <location>
        <begin position="311"/>
        <end position="334"/>
    </location>
</feature>
<dbReference type="GO" id="GO:0042773">
    <property type="term" value="P:ATP synthesis coupled electron transport"/>
    <property type="evidence" value="ECO:0007669"/>
    <property type="project" value="InterPro"/>
</dbReference>
<dbReference type="GO" id="GO:0003954">
    <property type="term" value="F:NADH dehydrogenase activity"/>
    <property type="evidence" value="ECO:0007669"/>
    <property type="project" value="TreeGrafter"/>
</dbReference>
<gene>
    <name evidence="7" type="primary">dabB</name>
    <name evidence="11" type="ORF">HY29_03805</name>
</gene>
<feature type="transmembrane region" description="Helical" evidence="7">
    <location>
        <begin position="393"/>
        <end position="413"/>
    </location>
</feature>
<evidence type="ECO:0000313" key="12">
    <source>
        <dbReference type="Proteomes" id="UP000027037"/>
    </source>
</evidence>
<feature type="domain" description="NADH:quinone oxidoreductase/Mrp antiporter transmembrane" evidence="9">
    <location>
        <begin position="129"/>
        <end position="353"/>
    </location>
</feature>
<feature type="domain" description="NADH-Ubiquinone oxidoreductase (complex I) chain 5 N-terminal" evidence="10">
    <location>
        <begin position="70"/>
        <end position="110"/>
    </location>
</feature>
<keyword evidence="4 7" id="KW-0812">Transmembrane</keyword>
<accession>A0A062TZ46</accession>
<evidence type="ECO:0000256" key="6">
    <source>
        <dbReference type="ARBA" id="ARBA00023136"/>
    </source>
</evidence>
<evidence type="ECO:0000313" key="11">
    <source>
        <dbReference type="EMBL" id="KCZ53356.1"/>
    </source>
</evidence>
<dbReference type="PANTHER" id="PTHR42829">
    <property type="entry name" value="NADH-UBIQUINONE OXIDOREDUCTASE CHAIN 5"/>
    <property type="match status" value="1"/>
</dbReference>
<comment type="subcellular location">
    <subcellularLocation>
        <location evidence="7">Cell membrane</location>
        <topology evidence="7">Multi-pass membrane protein</topology>
    </subcellularLocation>
    <subcellularLocation>
        <location evidence="1">Endomembrane system</location>
        <topology evidence="1">Multi-pass membrane protein</topology>
    </subcellularLocation>
    <subcellularLocation>
        <location evidence="8">Membrane</location>
        <topology evidence="8">Multi-pass membrane protein</topology>
    </subcellularLocation>
</comment>
<keyword evidence="2 7" id="KW-0813">Transport</keyword>
<dbReference type="STRING" id="1280946.HY29_03805"/>
<feature type="transmembrane region" description="Helical" evidence="7">
    <location>
        <begin position="175"/>
        <end position="199"/>
    </location>
</feature>